<feature type="transmembrane region" description="Helical" evidence="9">
    <location>
        <begin position="60"/>
        <end position="79"/>
    </location>
</feature>
<keyword evidence="9" id="KW-1003">Cell membrane</keyword>
<dbReference type="PANTHER" id="PTHR48018">
    <property type="entry name" value="OLFACTORY RECEPTOR"/>
    <property type="match status" value="1"/>
</dbReference>
<name>A0ABN9FAK0_9NEOB</name>
<comment type="subcellular location">
    <subcellularLocation>
        <location evidence="9">Cell membrane</location>
        <topology evidence="9">Multi-pass membrane protein</topology>
    </subcellularLocation>
    <subcellularLocation>
        <location evidence="1">Membrane</location>
        <topology evidence="1">Multi-pass membrane protein</topology>
    </subcellularLocation>
</comment>
<evidence type="ECO:0000313" key="12">
    <source>
        <dbReference type="Proteomes" id="UP001162483"/>
    </source>
</evidence>
<dbReference type="SUPFAM" id="SSF81321">
    <property type="entry name" value="Family A G protein-coupled receptor-like"/>
    <property type="match status" value="1"/>
</dbReference>
<keyword evidence="5 9" id="KW-0472">Membrane</keyword>
<keyword evidence="7 8" id="KW-0807">Transducer</keyword>
<dbReference type="InterPro" id="IPR017452">
    <property type="entry name" value="GPCR_Rhodpsn_7TM"/>
</dbReference>
<dbReference type="InterPro" id="IPR000725">
    <property type="entry name" value="Olfact_rcpt"/>
</dbReference>
<evidence type="ECO:0000256" key="5">
    <source>
        <dbReference type="ARBA" id="ARBA00023136"/>
    </source>
</evidence>
<evidence type="ECO:0000256" key="1">
    <source>
        <dbReference type="ARBA" id="ARBA00004141"/>
    </source>
</evidence>
<gene>
    <name evidence="11" type="ORF">SPARVUS_LOCUS11659332</name>
</gene>
<dbReference type="Pfam" id="PF13853">
    <property type="entry name" value="7tm_4"/>
    <property type="match status" value="1"/>
</dbReference>
<protein>
    <recommendedName>
        <fullName evidence="9">Olfactory receptor</fullName>
    </recommendedName>
</protein>
<keyword evidence="3 9" id="KW-1133">Transmembrane helix</keyword>
<dbReference type="PROSITE" id="PS50262">
    <property type="entry name" value="G_PROTEIN_RECEP_F1_2"/>
    <property type="match status" value="1"/>
</dbReference>
<dbReference type="PROSITE" id="PS00237">
    <property type="entry name" value="G_PROTEIN_RECEP_F1_1"/>
    <property type="match status" value="1"/>
</dbReference>
<evidence type="ECO:0000256" key="3">
    <source>
        <dbReference type="ARBA" id="ARBA00022989"/>
    </source>
</evidence>
<feature type="transmembrane region" description="Helical" evidence="9">
    <location>
        <begin position="272"/>
        <end position="292"/>
    </location>
</feature>
<feature type="transmembrane region" description="Helical" evidence="9">
    <location>
        <begin position="91"/>
        <end position="115"/>
    </location>
</feature>
<evidence type="ECO:0000256" key="9">
    <source>
        <dbReference type="RuleBase" id="RU363047"/>
    </source>
</evidence>
<feature type="transmembrane region" description="Helical" evidence="9">
    <location>
        <begin position="238"/>
        <end position="260"/>
    </location>
</feature>
<dbReference type="PRINTS" id="PR00237">
    <property type="entry name" value="GPCRRHODOPSN"/>
</dbReference>
<keyword evidence="6 8" id="KW-0675">Receptor</keyword>
<accession>A0ABN9FAK0</accession>
<dbReference type="EMBL" id="CATNWA010016614">
    <property type="protein sequence ID" value="CAI9594050.1"/>
    <property type="molecule type" value="Genomic_DNA"/>
</dbReference>
<feature type="domain" description="G-protein coupled receptors family 1 profile" evidence="10">
    <location>
        <begin position="41"/>
        <end position="290"/>
    </location>
</feature>
<reference evidence="11" key="1">
    <citation type="submission" date="2023-05" db="EMBL/GenBank/DDBJ databases">
        <authorList>
            <person name="Stuckert A."/>
        </authorList>
    </citation>
    <scope>NUCLEOTIDE SEQUENCE</scope>
</reference>
<dbReference type="CDD" id="cd15230">
    <property type="entry name" value="7tmA_OR5-like"/>
    <property type="match status" value="1"/>
</dbReference>
<evidence type="ECO:0000259" key="10">
    <source>
        <dbReference type="PROSITE" id="PS50262"/>
    </source>
</evidence>
<evidence type="ECO:0000256" key="4">
    <source>
        <dbReference type="ARBA" id="ARBA00023040"/>
    </source>
</evidence>
<dbReference type="Gene3D" id="1.20.1070.10">
    <property type="entry name" value="Rhodopsin 7-helix transmembrane proteins"/>
    <property type="match status" value="1"/>
</dbReference>
<evidence type="ECO:0000256" key="6">
    <source>
        <dbReference type="ARBA" id="ARBA00023170"/>
    </source>
</evidence>
<dbReference type="Proteomes" id="UP001162483">
    <property type="component" value="Unassembled WGS sequence"/>
</dbReference>
<keyword evidence="9" id="KW-0716">Sensory transduction</keyword>
<keyword evidence="9" id="KW-0552">Olfaction</keyword>
<keyword evidence="4 8" id="KW-0297">G-protein coupled receptor</keyword>
<evidence type="ECO:0000256" key="8">
    <source>
        <dbReference type="RuleBase" id="RU000688"/>
    </source>
</evidence>
<evidence type="ECO:0000256" key="2">
    <source>
        <dbReference type="ARBA" id="ARBA00022692"/>
    </source>
</evidence>
<evidence type="ECO:0000256" key="7">
    <source>
        <dbReference type="ARBA" id="ARBA00023224"/>
    </source>
</evidence>
<comment type="similarity">
    <text evidence="8">Belongs to the G-protein coupled receptor 1 family.</text>
</comment>
<feature type="transmembrane region" description="Helical" evidence="9">
    <location>
        <begin position="23"/>
        <end position="48"/>
    </location>
</feature>
<comment type="caution">
    <text evidence="11">The sequence shown here is derived from an EMBL/GenBank/DDBJ whole genome shotgun (WGS) entry which is preliminary data.</text>
</comment>
<feature type="transmembrane region" description="Helical" evidence="9">
    <location>
        <begin position="197"/>
        <end position="226"/>
    </location>
</feature>
<dbReference type="InterPro" id="IPR000276">
    <property type="entry name" value="GPCR_Rhodpsn"/>
</dbReference>
<proteinExistence type="inferred from homology"/>
<keyword evidence="12" id="KW-1185">Reference proteome</keyword>
<keyword evidence="2 8" id="KW-0812">Transmembrane</keyword>
<dbReference type="PRINTS" id="PR00245">
    <property type="entry name" value="OLFACTORYR"/>
</dbReference>
<organism evidence="11 12">
    <name type="scientific">Staurois parvus</name>
    <dbReference type="NCBI Taxonomy" id="386267"/>
    <lineage>
        <taxon>Eukaryota</taxon>
        <taxon>Metazoa</taxon>
        <taxon>Chordata</taxon>
        <taxon>Craniata</taxon>
        <taxon>Vertebrata</taxon>
        <taxon>Euteleostomi</taxon>
        <taxon>Amphibia</taxon>
        <taxon>Batrachia</taxon>
        <taxon>Anura</taxon>
        <taxon>Neobatrachia</taxon>
        <taxon>Ranoidea</taxon>
        <taxon>Ranidae</taxon>
        <taxon>Staurois</taxon>
    </lineage>
</organism>
<sequence>MNNANKTQVDVFELSGLTDDREFAPFLFIFFLLVYMITVCGNIGIIAVVQISPSLHTPMYYFLSYLSVVDLLYSSVVTPKMLSDLLSDKKFISFVGCALQFYFYVALAITESLLLSTMSYDRYVAICQPLCYVSIMTKKRCLNLILLVFKVGCLQSVVQTSCIFTLEYCGPNFINHFYCDGPPLFKLSCSDTFWCDLIAFFFVSSCGIGSMVTVLSSYSLIVASILRMKSAEGRQKAFSTCSSHIMCISIFYGTVFFIYLRPPTAAFDKKDKVASVFYTVMIPMLNPLIYSLRNQEVRKILRKTIHKSHQ</sequence>
<evidence type="ECO:0000313" key="11">
    <source>
        <dbReference type="EMBL" id="CAI9594050.1"/>
    </source>
</evidence>